<gene>
    <name evidence="1" type="ORF">S12H4_42800</name>
</gene>
<dbReference type="EMBL" id="BARW01026218">
    <property type="protein sequence ID" value="GAJ15897.1"/>
    <property type="molecule type" value="Genomic_DNA"/>
</dbReference>
<accession>X1VE27</accession>
<name>X1VE27_9ZZZZ</name>
<reference evidence="1" key="1">
    <citation type="journal article" date="2014" name="Front. Microbiol.">
        <title>High frequency of phylogenetically diverse reductive dehalogenase-homologous genes in deep subseafloor sedimentary metagenomes.</title>
        <authorList>
            <person name="Kawai M."/>
            <person name="Futagami T."/>
            <person name="Toyoda A."/>
            <person name="Takaki Y."/>
            <person name="Nishi S."/>
            <person name="Hori S."/>
            <person name="Arai W."/>
            <person name="Tsubouchi T."/>
            <person name="Morono Y."/>
            <person name="Uchiyama I."/>
            <person name="Ito T."/>
            <person name="Fujiyama A."/>
            <person name="Inagaki F."/>
            <person name="Takami H."/>
        </authorList>
    </citation>
    <scope>NUCLEOTIDE SEQUENCE</scope>
    <source>
        <strain evidence="1">Expedition CK06-06</strain>
    </source>
</reference>
<organism evidence="1">
    <name type="scientific">marine sediment metagenome</name>
    <dbReference type="NCBI Taxonomy" id="412755"/>
    <lineage>
        <taxon>unclassified sequences</taxon>
        <taxon>metagenomes</taxon>
        <taxon>ecological metagenomes</taxon>
    </lineage>
</organism>
<comment type="caution">
    <text evidence="1">The sequence shown here is derived from an EMBL/GenBank/DDBJ whole genome shotgun (WGS) entry which is preliminary data.</text>
</comment>
<sequence length="47" mass="5018">MTTVTLILLVGKIISLGGRNTPIASRTIKVKGITPSQLNIEKHLYAG</sequence>
<proteinExistence type="predicted"/>
<protein>
    <submittedName>
        <fullName evidence="1">Uncharacterized protein</fullName>
    </submittedName>
</protein>
<evidence type="ECO:0000313" key="1">
    <source>
        <dbReference type="EMBL" id="GAJ15897.1"/>
    </source>
</evidence>
<dbReference type="AlphaFoldDB" id="X1VE27"/>